<dbReference type="HOGENOM" id="CLU_3238644_0_0_6"/>
<sequence length="43" mass="4763">MESTGNSLKMEGLKLTAIKGQYQIHPNAEMEGKSLSTVENRLK</sequence>
<evidence type="ECO:0000313" key="2">
    <source>
        <dbReference type="Proteomes" id="UP000005953"/>
    </source>
</evidence>
<dbReference type="EMBL" id="AAOE01000007">
    <property type="protein sequence ID" value="EAR09823.1"/>
    <property type="molecule type" value="Genomic_DNA"/>
</dbReference>
<dbReference type="STRING" id="314283.MED297_05724"/>
<dbReference type="Proteomes" id="UP000005953">
    <property type="component" value="Unassembled WGS sequence"/>
</dbReference>
<comment type="caution">
    <text evidence="1">The sequence shown here is derived from an EMBL/GenBank/DDBJ whole genome shotgun (WGS) entry which is preliminary data.</text>
</comment>
<reference evidence="1 2" key="1">
    <citation type="submission" date="2006-02" db="EMBL/GenBank/DDBJ databases">
        <authorList>
            <person name="Pinhassi J."/>
            <person name="Pedros-Alio C."/>
            <person name="Ferriera S."/>
            <person name="Johnson J."/>
            <person name="Kravitz S."/>
            <person name="Halpern A."/>
            <person name="Remington K."/>
            <person name="Beeson K."/>
            <person name="Tran B."/>
            <person name="Rogers Y.-H."/>
            <person name="Friedman R."/>
            <person name="Venter J.C."/>
        </authorList>
    </citation>
    <scope>NUCLEOTIDE SEQUENCE [LARGE SCALE GENOMIC DNA]</scope>
    <source>
        <strain evidence="1 2">MED297</strain>
    </source>
</reference>
<organism evidence="1 2">
    <name type="scientific">Reinekea blandensis MED297</name>
    <dbReference type="NCBI Taxonomy" id="314283"/>
    <lineage>
        <taxon>Bacteria</taxon>
        <taxon>Pseudomonadati</taxon>
        <taxon>Pseudomonadota</taxon>
        <taxon>Gammaproteobacteria</taxon>
        <taxon>Oceanospirillales</taxon>
        <taxon>Saccharospirillaceae</taxon>
        <taxon>Reinekea</taxon>
    </lineage>
</organism>
<keyword evidence="2" id="KW-1185">Reference proteome</keyword>
<accession>A4BD79</accession>
<evidence type="ECO:0000313" key="1">
    <source>
        <dbReference type="EMBL" id="EAR09823.1"/>
    </source>
</evidence>
<dbReference type="AlphaFoldDB" id="A4BD79"/>
<protein>
    <submittedName>
        <fullName evidence="1">Uncharacterized protein</fullName>
    </submittedName>
</protein>
<name>A4BD79_9GAMM</name>
<gene>
    <name evidence="1" type="ORF">MED297_05724</name>
</gene>
<proteinExistence type="predicted"/>